<protein>
    <submittedName>
        <fullName evidence="1">TetR family transcriptional regulator</fullName>
    </submittedName>
</protein>
<organism evidence="1 2">
    <name type="scientific">Corynebacterium pseudotuberculosis 258</name>
    <dbReference type="NCBI Taxonomy" id="1168865"/>
    <lineage>
        <taxon>Bacteria</taxon>
        <taxon>Bacillati</taxon>
        <taxon>Actinomycetota</taxon>
        <taxon>Actinomycetes</taxon>
        <taxon>Mycobacteriales</taxon>
        <taxon>Corynebacteriaceae</taxon>
        <taxon>Corynebacterium</taxon>
    </lineage>
</organism>
<evidence type="ECO:0000313" key="1">
    <source>
        <dbReference type="EMBL" id="AFK16378.1"/>
    </source>
</evidence>
<evidence type="ECO:0000313" key="2">
    <source>
        <dbReference type="Proteomes" id="UP000006465"/>
    </source>
</evidence>
<dbReference type="EMBL" id="CP003540">
    <property type="protein sequence ID" value="AFK16378.1"/>
    <property type="molecule type" value="Genomic_DNA"/>
</dbReference>
<gene>
    <name evidence="1" type="ORF">CP258_03850</name>
</gene>
<dbReference type="AlphaFoldDB" id="A0AAU8PL43"/>
<reference evidence="1 2" key="1">
    <citation type="journal article" date="2013" name="J. Biotechnol.">
        <title>Genome sequence of Corynebacterium pseudotuberculosis biovar equi strain 258 and prediction of antigenic targets to improve biotechnological vaccine production.</title>
        <authorList>
            <person name="Soares S.C."/>
            <person name="Trost E."/>
            <person name="Ramos R.T."/>
            <person name="Carneiro A.R."/>
            <person name="Santos A.R."/>
            <person name="Pinto A.C."/>
            <person name="Barbosa E."/>
            <person name="Aburjaile F."/>
            <person name="Ali A."/>
            <person name="Diniz C.A."/>
            <person name="Hassan S.S."/>
            <person name="Fiaux K."/>
            <person name="Guimaraes L.C."/>
            <person name="Bakhtiar S.M."/>
            <person name="Pereira U."/>
            <person name="Almeida S.S."/>
            <person name="Abreu V.A."/>
            <person name="Rocha F.S."/>
            <person name="Dorella F.A."/>
            <person name="Miyoshi A."/>
            <person name="Silva A."/>
            <person name="Azevedo V."/>
            <person name="Tauch A."/>
        </authorList>
    </citation>
    <scope>NUCLEOTIDE SEQUENCE [LARGE SCALE GENOMIC DNA]</scope>
    <source>
        <strain evidence="1 2">258</strain>
    </source>
</reference>
<proteinExistence type="predicted"/>
<dbReference type="Gene3D" id="1.10.357.10">
    <property type="entry name" value="Tetracycline Repressor, domain 2"/>
    <property type="match status" value="1"/>
</dbReference>
<sequence length="216" mass="24515">MVNFSDLPLRERKRRQTYASIEDHATQLVLDRGLDIVTVEDICTAVGISRRTFFNYVDSKDIAVFGNTPRSPQPEEISEFLGKRHDNPTYALMSLALNNAFSGENTDAVLRAELLRRRKIISQKNPEHVNWSKQKITNFQRALSAIVVEYFTCYPDLRVLDMPAHIEAEAMVQIVISAILMGYRQWASDNAGSYDDLVHACFNALDILVTFAKKSS</sequence>
<dbReference type="RefSeq" id="WP_014366788.1">
    <property type="nucleotide sequence ID" value="NC_017945.3"/>
</dbReference>
<dbReference type="Proteomes" id="UP000006465">
    <property type="component" value="Chromosome"/>
</dbReference>
<dbReference type="InterPro" id="IPR009057">
    <property type="entry name" value="Homeodomain-like_sf"/>
</dbReference>
<dbReference type="SUPFAM" id="SSF46689">
    <property type="entry name" value="Homeodomain-like"/>
    <property type="match status" value="1"/>
</dbReference>
<name>A0AAU8PL43_CORPS</name>
<accession>A0AAU8PL43</accession>
<dbReference type="KEGG" id="coe:CP258_03850"/>